<evidence type="ECO:0000313" key="1">
    <source>
        <dbReference type="EMBL" id="SKB33666.1"/>
    </source>
</evidence>
<gene>
    <name evidence="1" type="ORF">SAMN05660866_00907</name>
</gene>
<proteinExistence type="predicted"/>
<protein>
    <submittedName>
        <fullName evidence="1">Uncharacterized protein</fullName>
    </submittedName>
</protein>
<dbReference type="AlphaFoldDB" id="A0A1T5AFG6"/>
<reference evidence="2" key="1">
    <citation type="submission" date="2017-02" db="EMBL/GenBank/DDBJ databases">
        <authorList>
            <person name="Varghese N."/>
            <person name="Submissions S."/>
        </authorList>
    </citation>
    <scope>NUCLEOTIDE SEQUENCE [LARGE SCALE GENOMIC DNA]</scope>
    <source>
        <strain evidence="2">DSM 23546</strain>
    </source>
</reference>
<dbReference type="Proteomes" id="UP000190339">
    <property type="component" value="Unassembled WGS sequence"/>
</dbReference>
<organism evidence="1 2">
    <name type="scientific">Maribacter arcticus</name>
    <dbReference type="NCBI Taxonomy" id="561365"/>
    <lineage>
        <taxon>Bacteria</taxon>
        <taxon>Pseudomonadati</taxon>
        <taxon>Bacteroidota</taxon>
        <taxon>Flavobacteriia</taxon>
        <taxon>Flavobacteriales</taxon>
        <taxon>Flavobacteriaceae</taxon>
        <taxon>Maribacter</taxon>
    </lineage>
</organism>
<evidence type="ECO:0000313" key="2">
    <source>
        <dbReference type="Proteomes" id="UP000190339"/>
    </source>
</evidence>
<dbReference type="EMBL" id="FUYL01000002">
    <property type="protein sequence ID" value="SKB33666.1"/>
    <property type="molecule type" value="Genomic_DNA"/>
</dbReference>
<accession>A0A1T5AFG6</accession>
<sequence>MVPYYTIRLKCILNFVVFKKAVSNLWKGSNLNNIKFDVTPILPAKIVQMKKASKVKNS</sequence>
<name>A0A1T5AFG6_9FLAO</name>
<keyword evidence="2" id="KW-1185">Reference proteome</keyword>